<dbReference type="EMBL" id="KN834859">
    <property type="protein sequence ID" value="KIK51593.1"/>
    <property type="molecule type" value="Genomic_DNA"/>
</dbReference>
<evidence type="ECO:0000313" key="3">
    <source>
        <dbReference type="Proteomes" id="UP000053593"/>
    </source>
</evidence>
<gene>
    <name evidence="2" type="ORF">GYMLUDRAFT_251895</name>
</gene>
<organism evidence="2 3">
    <name type="scientific">Collybiopsis luxurians FD-317 M1</name>
    <dbReference type="NCBI Taxonomy" id="944289"/>
    <lineage>
        <taxon>Eukaryota</taxon>
        <taxon>Fungi</taxon>
        <taxon>Dikarya</taxon>
        <taxon>Basidiomycota</taxon>
        <taxon>Agaricomycotina</taxon>
        <taxon>Agaricomycetes</taxon>
        <taxon>Agaricomycetidae</taxon>
        <taxon>Agaricales</taxon>
        <taxon>Marasmiineae</taxon>
        <taxon>Omphalotaceae</taxon>
        <taxon>Collybiopsis</taxon>
        <taxon>Collybiopsis luxurians</taxon>
    </lineage>
</organism>
<dbReference type="Proteomes" id="UP000053593">
    <property type="component" value="Unassembled WGS sequence"/>
</dbReference>
<dbReference type="AlphaFoldDB" id="A0A0D0C9X3"/>
<proteinExistence type="predicted"/>
<protein>
    <submittedName>
        <fullName evidence="2">Uncharacterized protein</fullName>
    </submittedName>
</protein>
<name>A0A0D0C9X3_9AGAR</name>
<reference evidence="2 3" key="1">
    <citation type="submission" date="2014-04" db="EMBL/GenBank/DDBJ databases">
        <title>Evolutionary Origins and Diversification of the Mycorrhizal Mutualists.</title>
        <authorList>
            <consortium name="DOE Joint Genome Institute"/>
            <consortium name="Mycorrhizal Genomics Consortium"/>
            <person name="Kohler A."/>
            <person name="Kuo A."/>
            <person name="Nagy L.G."/>
            <person name="Floudas D."/>
            <person name="Copeland A."/>
            <person name="Barry K.W."/>
            <person name="Cichocki N."/>
            <person name="Veneault-Fourrey C."/>
            <person name="LaButti K."/>
            <person name="Lindquist E.A."/>
            <person name="Lipzen A."/>
            <person name="Lundell T."/>
            <person name="Morin E."/>
            <person name="Murat C."/>
            <person name="Riley R."/>
            <person name="Ohm R."/>
            <person name="Sun H."/>
            <person name="Tunlid A."/>
            <person name="Henrissat B."/>
            <person name="Grigoriev I.V."/>
            <person name="Hibbett D.S."/>
            <person name="Martin F."/>
        </authorList>
    </citation>
    <scope>NUCLEOTIDE SEQUENCE [LARGE SCALE GENOMIC DNA]</scope>
    <source>
        <strain evidence="2 3">FD-317 M1</strain>
    </source>
</reference>
<sequence length="182" mass="20033">MVGVVPRHDVREYHERPVITVAFTKNAALKLQTRNVVPGAPVLDSYYKGQCSEEDLSNRRRQRQQNAREPSAVSGEPVDDDVNKFTIGQLGRSVAFVKTADDFRPQLPVPPPSSLPLTEGQVLPPPARLLGAQRYCAKEIVRGPRLPPFQICSGSSTDASSLQVLPPLRSLFQVPFAIPLLK</sequence>
<dbReference type="HOGENOM" id="CLU_1482131_0_0_1"/>
<accession>A0A0D0C9X3</accession>
<evidence type="ECO:0000256" key="1">
    <source>
        <dbReference type="SAM" id="MobiDB-lite"/>
    </source>
</evidence>
<feature type="region of interest" description="Disordered" evidence="1">
    <location>
        <begin position="54"/>
        <end position="80"/>
    </location>
</feature>
<keyword evidence="3" id="KW-1185">Reference proteome</keyword>
<evidence type="ECO:0000313" key="2">
    <source>
        <dbReference type="EMBL" id="KIK51593.1"/>
    </source>
</evidence>